<name>A0A5A9PF52_9TELE</name>
<reference evidence="1 2" key="1">
    <citation type="journal article" date="2019" name="Mol. Ecol. Resour.">
        <title>Chromosome-level genome assembly of Triplophysa tibetana, a fish adapted to the harsh high-altitude environment of the Tibetan Plateau.</title>
        <authorList>
            <person name="Yang X."/>
            <person name="Liu H."/>
            <person name="Ma Z."/>
            <person name="Zou Y."/>
            <person name="Zou M."/>
            <person name="Mao Y."/>
            <person name="Li X."/>
            <person name="Wang H."/>
            <person name="Chen T."/>
            <person name="Wang W."/>
            <person name="Yang R."/>
        </authorList>
    </citation>
    <scope>NUCLEOTIDE SEQUENCE [LARGE SCALE GENOMIC DNA]</scope>
    <source>
        <strain evidence="1">TTIB1903HZAU</strain>
        <tissue evidence="1">Muscle</tissue>
    </source>
</reference>
<protein>
    <submittedName>
        <fullName evidence="1">Uncharacterized protein</fullName>
    </submittedName>
</protein>
<dbReference type="AlphaFoldDB" id="A0A5A9PF52"/>
<comment type="caution">
    <text evidence="1">The sequence shown here is derived from an EMBL/GenBank/DDBJ whole genome shotgun (WGS) entry which is preliminary data.</text>
</comment>
<organism evidence="1 2">
    <name type="scientific">Triplophysa tibetana</name>
    <dbReference type="NCBI Taxonomy" id="1572043"/>
    <lineage>
        <taxon>Eukaryota</taxon>
        <taxon>Metazoa</taxon>
        <taxon>Chordata</taxon>
        <taxon>Craniata</taxon>
        <taxon>Vertebrata</taxon>
        <taxon>Euteleostomi</taxon>
        <taxon>Actinopterygii</taxon>
        <taxon>Neopterygii</taxon>
        <taxon>Teleostei</taxon>
        <taxon>Ostariophysi</taxon>
        <taxon>Cypriniformes</taxon>
        <taxon>Nemacheilidae</taxon>
        <taxon>Triplophysa</taxon>
    </lineage>
</organism>
<dbReference type="Proteomes" id="UP000324632">
    <property type="component" value="Chromosome 6"/>
</dbReference>
<proteinExistence type="predicted"/>
<dbReference type="EMBL" id="SOYY01000006">
    <property type="protein sequence ID" value="KAA0720428.1"/>
    <property type="molecule type" value="Genomic_DNA"/>
</dbReference>
<gene>
    <name evidence="1" type="ORF">E1301_Tti015876</name>
</gene>
<sequence length="165" mass="19268">MPLFLWAGDRPPYWNSVSRSVNTREQADPLQHTVRGDDTIQEALYHLRDLTGYGHVLTFDLNVIYIPNSRIQSKEMCRCKEFIAQELLKTLLSVETTDQDAASALRLLQHNIRFLLQNSLGDQCLQDEVMVPMKNMSIDRQLMFIRLCITFFQNWMYKCISSSDF</sequence>
<evidence type="ECO:0000313" key="1">
    <source>
        <dbReference type="EMBL" id="KAA0720428.1"/>
    </source>
</evidence>
<keyword evidence="2" id="KW-1185">Reference proteome</keyword>
<accession>A0A5A9PF52</accession>
<evidence type="ECO:0000313" key="2">
    <source>
        <dbReference type="Proteomes" id="UP000324632"/>
    </source>
</evidence>